<name>F2C5B4_STRSA</name>
<comment type="caution">
    <text evidence="1">The sequence shown here is derived from an EMBL/GenBank/DDBJ whole genome shotgun (WGS) entry which is preliminary data.</text>
</comment>
<dbReference type="Proteomes" id="UP000005955">
    <property type="component" value="Unassembled WGS sequence"/>
</dbReference>
<dbReference type="EMBL" id="AFBD01000001">
    <property type="protein sequence ID" value="EGF16097.1"/>
    <property type="molecule type" value="Genomic_DNA"/>
</dbReference>
<reference evidence="1 2" key="1">
    <citation type="submission" date="2011-02" db="EMBL/GenBank/DDBJ databases">
        <authorList>
            <person name="Muzny D."/>
            <person name="Qin X."/>
            <person name="Deng J."/>
            <person name="Jiang H."/>
            <person name="Liu Y."/>
            <person name="Qu J."/>
            <person name="Song X.-Z."/>
            <person name="Zhang L."/>
            <person name="Thornton R."/>
            <person name="Coyle M."/>
            <person name="Francisco L."/>
            <person name="Jackson L."/>
            <person name="Javaid M."/>
            <person name="Korchina V."/>
            <person name="Kovar C."/>
            <person name="Mata R."/>
            <person name="Mathew T."/>
            <person name="Ngo R."/>
            <person name="Nguyen L."/>
            <person name="Nguyen N."/>
            <person name="Okwuonu G."/>
            <person name="Ongeri F."/>
            <person name="Pham C."/>
            <person name="Simmons D."/>
            <person name="Wilczek-Boney K."/>
            <person name="Hale W."/>
            <person name="Jakkamsetti A."/>
            <person name="Pham P."/>
            <person name="Ruth R."/>
            <person name="San Lucas F."/>
            <person name="Warren J."/>
            <person name="Zhang J."/>
            <person name="Zhao Z."/>
            <person name="Zhou C."/>
            <person name="Zhu D."/>
            <person name="Lee S."/>
            <person name="Bess C."/>
            <person name="Blankenburg K."/>
            <person name="Forbes L."/>
            <person name="Fu Q."/>
            <person name="Gubbala S."/>
            <person name="Hirani K."/>
            <person name="Jayaseelan J.C."/>
            <person name="Lara F."/>
            <person name="Munidasa M."/>
            <person name="Palculict T."/>
            <person name="Patil S."/>
            <person name="Pu L.-L."/>
            <person name="Saada N."/>
            <person name="Tang L."/>
            <person name="Weissenberger G."/>
            <person name="Zhu Y."/>
            <person name="Hemphill L."/>
            <person name="Shang Y."/>
            <person name="Youmans B."/>
            <person name="Ayvaz T."/>
            <person name="Ross M."/>
            <person name="Santibanez J."/>
            <person name="Aqrawi P."/>
            <person name="Gross S."/>
            <person name="Joshi V."/>
            <person name="Fowler G."/>
            <person name="Nazareth L."/>
            <person name="Reid J."/>
            <person name="Worley K."/>
            <person name="Petrosino J."/>
            <person name="Highlander S."/>
            <person name="Gibbs R."/>
        </authorList>
    </citation>
    <scope>NUCLEOTIDE SEQUENCE [LARGE SCALE GENOMIC DNA]</scope>
    <source>
        <strain evidence="1 2">SK330</strain>
    </source>
</reference>
<accession>F2C5B4</accession>
<organism evidence="1 2">
    <name type="scientific">Streptococcus sanguinis SK330</name>
    <dbReference type="NCBI Taxonomy" id="888813"/>
    <lineage>
        <taxon>Bacteria</taxon>
        <taxon>Bacillati</taxon>
        <taxon>Bacillota</taxon>
        <taxon>Bacilli</taxon>
        <taxon>Lactobacillales</taxon>
        <taxon>Streptococcaceae</taxon>
        <taxon>Streptococcus</taxon>
    </lineage>
</organism>
<proteinExistence type="predicted"/>
<sequence length="138" mass="16647">MKQDGKTSSEIKNEIKNFETKFCDEKKEEFKEELRKKEWIHIKDNLYLMLIPDTESGINNSDIESLLLSDDIKKVDRILRKEFNSSDKNFVEEKNYGKNHLSKHIMYNYQDFSFQNFKKLFENIKSIIQDNKNRVNKK</sequence>
<gene>
    <name evidence="1" type="ORF">HMPREF9386_0267</name>
</gene>
<dbReference type="HOGENOM" id="CLU_1854152_0_0_9"/>
<dbReference type="AlphaFoldDB" id="F2C5B4"/>
<protein>
    <submittedName>
        <fullName evidence="1">Uncharacterized protein</fullName>
    </submittedName>
</protein>
<evidence type="ECO:0000313" key="2">
    <source>
        <dbReference type="Proteomes" id="UP000005955"/>
    </source>
</evidence>
<dbReference type="RefSeq" id="WP_002914750.1">
    <property type="nucleotide sequence ID" value="NZ_GL878548.1"/>
</dbReference>
<evidence type="ECO:0000313" key="1">
    <source>
        <dbReference type="EMBL" id="EGF16097.1"/>
    </source>
</evidence>